<dbReference type="GO" id="GO:0005886">
    <property type="term" value="C:plasma membrane"/>
    <property type="evidence" value="ECO:0007669"/>
    <property type="project" value="UniProtKB-SubCell"/>
</dbReference>
<keyword evidence="8" id="KW-1185">Reference proteome</keyword>
<dbReference type="InterPro" id="IPR027417">
    <property type="entry name" value="P-loop_NTPase"/>
</dbReference>
<reference evidence="7 8" key="1">
    <citation type="submission" date="2023-03" db="EMBL/GenBank/DDBJ databases">
        <title>YIM 152171 draft genome.</title>
        <authorList>
            <person name="Yang Z."/>
        </authorList>
    </citation>
    <scope>NUCLEOTIDE SEQUENCE [LARGE SCALE GENOMIC DNA]</scope>
    <source>
        <strain evidence="7 8">YIM 152171</strain>
    </source>
</reference>
<dbReference type="FunFam" id="3.40.50.300:FF:000016">
    <property type="entry name" value="Oligopeptide ABC transporter ATP-binding component"/>
    <property type="match status" value="1"/>
</dbReference>
<evidence type="ECO:0000256" key="4">
    <source>
        <dbReference type="ARBA" id="ARBA00022741"/>
    </source>
</evidence>
<dbReference type="GO" id="GO:0055085">
    <property type="term" value="P:transmembrane transport"/>
    <property type="evidence" value="ECO:0007669"/>
    <property type="project" value="UniProtKB-ARBA"/>
</dbReference>
<dbReference type="SUPFAM" id="SSF52540">
    <property type="entry name" value="P-loop containing nucleoside triphosphate hydrolases"/>
    <property type="match status" value="1"/>
</dbReference>
<comment type="subcellular location">
    <subcellularLocation>
        <location evidence="1">Cell inner membrane</location>
        <topology evidence="1">Peripheral membrane protein</topology>
    </subcellularLocation>
</comment>
<name>A0AAP3XQE6_9PROT</name>
<dbReference type="PROSITE" id="PS50893">
    <property type="entry name" value="ABC_TRANSPORTER_2"/>
    <property type="match status" value="1"/>
</dbReference>
<evidence type="ECO:0000313" key="7">
    <source>
        <dbReference type="EMBL" id="MDF1584790.1"/>
    </source>
</evidence>
<dbReference type="PROSITE" id="PS00211">
    <property type="entry name" value="ABC_TRANSPORTER_1"/>
    <property type="match status" value="1"/>
</dbReference>
<proteinExistence type="inferred from homology"/>
<evidence type="ECO:0000256" key="3">
    <source>
        <dbReference type="ARBA" id="ARBA00022448"/>
    </source>
</evidence>
<dbReference type="RefSeq" id="WP_327787195.1">
    <property type="nucleotide sequence ID" value="NZ_JARGEQ010000001.1"/>
</dbReference>
<gene>
    <name evidence="7" type="ORF">PZ740_00145</name>
</gene>
<sequence>MTAPLVTGRGLRMHFPIRRGLLNREVGRVRAVEDVDLAIAPGEVLGVVGESGSGKSTLGRMVLRLLEPTAGRVVFDGTDITGLKAGELRAFRRHMQMIFQDPFSSLNPRMTIRATIGEAVRLHGLARGSEVDDRVAEALAAVGLARSHMHRYPKAFSGGQRQRLAIARALVVQPRFIVADEPVSALDVSIQAEIINLLDRLRRELQLTMMFISHDLAVVELISDRVLVLYLGRVMEIGPAQGLFALPLHPYSRALIDAVPGRHGRGGTRRLLGGEIPSPANPPRGCVFRTRCPHALPACAETVPALREMAPGRFKACIRDDLDLAEEKAA</sequence>
<keyword evidence="4" id="KW-0547">Nucleotide-binding</keyword>
<dbReference type="CDD" id="cd03257">
    <property type="entry name" value="ABC_NikE_OppD_transporters"/>
    <property type="match status" value="1"/>
</dbReference>
<protein>
    <submittedName>
        <fullName evidence="7">ATP-binding cassette domain-containing protein</fullName>
    </submittedName>
</protein>
<dbReference type="GO" id="GO:0016887">
    <property type="term" value="F:ATP hydrolysis activity"/>
    <property type="evidence" value="ECO:0007669"/>
    <property type="project" value="InterPro"/>
</dbReference>
<dbReference type="PANTHER" id="PTHR43776:SF7">
    <property type="entry name" value="D,D-DIPEPTIDE TRANSPORT ATP-BINDING PROTEIN DDPF-RELATED"/>
    <property type="match status" value="1"/>
</dbReference>
<keyword evidence="3" id="KW-0813">Transport</keyword>
<evidence type="ECO:0000313" key="8">
    <source>
        <dbReference type="Proteomes" id="UP001301140"/>
    </source>
</evidence>
<dbReference type="NCBIfam" id="TIGR01727">
    <property type="entry name" value="oligo_HPY"/>
    <property type="match status" value="1"/>
</dbReference>
<comment type="caution">
    <text evidence="7">The sequence shown here is derived from an EMBL/GenBank/DDBJ whole genome shotgun (WGS) entry which is preliminary data.</text>
</comment>
<dbReference type="InterPro" id="IPR003439">
    <property type="entry name" value="ABC_transporter-like_ATP-bd"/>
</dbReference>
<dbReference type="GO" id="GO:0015833">
    <property type="term" value="P:peptide transport"/>
    <property type="evidence" value="ECO:0007669"/>
    <property type="project" value="InterPro"/>
</dbReference>
<dbReference type="Pfam" id="PF08352">
    <property type="entry name" value="oligo_HPY"/>
    <property type="match status" value="1"/>
</dbReference>
<dbReference type="InterPro" id="IPR013563">
    <property type="entry name" value="Oligopep_ABC_C"/>
</dbReference>
<dbReference type="GO" id="GO:0005524">
    <property type="term" value="F:ATP binding"/>
    <property type="evidence" value="ECO:0007669"/>
    <property type="project" value="UniProtKB-KW"/>
</dbReference>
<dbReference type="Proteomes" id="UP001301140">
    <property type="component" value="Unassembled WGS sequence"/>
</dbReference>
<evidence type="ECO:0000256" key="2">
    <source>
        <dbReference type="ARBA" id="ARBA00005417"/>
    </source>
</evidence>
<dbReference type="EMBL" id="JARGEQ010000001">
    <property type="protein sequence ID" value="MDF1584790.1"/>
    <property type="molecule type" value="Genomic_DNA"/>
</dbReference>
<dbReference type="InterPro" id="IPR050319">
    <property type="entry name" value="ABC_transp_ATP-bind"/>
</dbReference>
<accession>A0AAP3XQE6</accession>
<dbReference type="AlphaFoldDB" id="A0AAP3XQE6"/>
<keyword evidence="5 7" id="KW-0067">ATP-binding</keyword>
<comment type="similarity">
    <text evidence="2">Belongs to the ABC transporter superfamily.</text>
</comment>
<dbReference type="Gene3D" id="3.40.50.300">
    <property type="entry name" value="P-loop containing nucleotide triphosphate hydrolases"/>
    <property type="match status" value="1"/>
</dbReference>
<dbReference type="InterPro" id="IPR017871">
    <property type="entry name" value="ABC_transporter-like_CS"/>
</dbReference>
<dbReference type="Pfam" id="PF00005">
    <property type="entry name" value="ABC_tran"/>
    <property type="match status" value="1"/>
</dbReference>
<organism evidence="7 8">
    <name type="scientific">Marinimicrococcus flavescens</name>
    <dbReference type="NCBI Taxonomy" id="3031815"/>
    <lineage>
        <taxon>Bacteria</taxon>
        <taxon>Pseudomonadati</taxon>
        <taxon>Pseudomonadota</taxon>
        <taxon>Alphaproteobacteria</taxon>
        <taxon>Geminicoccales</taxon>
        <taxon>Geminicoccaceae</taxon>
        <taxon>Marinimicrococcus</taxon>
    </lineage>
</organism>
<dbReference type="SMART" id="SM00382">
    <property type="entry name" value="AAA"/>
    <property type="match status" value="1"/>
</dbReference>
<evidence type="ECO:0000259" key="6">
    <source>
        <dbReference type="PROSITE" id="PS50893"/>
    </source>
</evidence>
<evidence type="ECO:0000256" key="5">
    <source>
        <dbReference type="ARBA" id="ARBA00022840"/>
    </source>
</evidence>
<dbReference type="PANTHER" id="PTHR43776">
    <property type="entry name" value="TRANSPORT ATP-BINDING PROTEIN"/>
    <property type="match status" value="1"/>
</dbReference>
<dbReference type="InterPro" id="IPR003593">
    <property type="entry name" value="AAA+_ATPase"/>
</dbReference>
<feature type="domain" description="ABC transporter" evidence="6">
    <location>
        <begin position="17"/>
        <end position="256"/>
    </location>
</feature>
<evidence type="ECO:0000256" key="1">
    <source>
        <dbReference type="ARBA" id="ARBA00004417"/>
    </source>
</evidence>